<feature type="region of interest" description="Disordered" evidence="10">
    <location>
        <begin position="55"/>
        <end position="133"/>
    </location>
</feature>
<evidence type="ECO:0000256" key="2">
    <source>
        <dbReference type="ARBA" id="ARBA00006555"/>
    </source>
</evidence>
<keyword evidence="12" id="KW-1185">Reference proteome</keyword>
<evidence type="ECO:0000256" key="8">
    <source>
        <dbReference type="ARBA" id="ARBA00022989"/>
    </source>
</evidence>
<dbReference type="GO" id="GO:0015031">
    <property type="term" value="P:protein transport"/>
    <property type="evidence" value="ECO:0007669"/>
    <property type="project" value="UniProtKB-KW"/>
</dbReference>
<keyword evidence="3" id="KW-0813">Transport</keyword>
<comment type="similarity">
    <text evidence="2">Belongs to the TonB family.</text>
</comment>
<evidence type="ECO:0000313" key="13">
    <source>
        <dbReference type="RefSeq" id="WP_051378952.1"/>
    </source>
</evidence>
<feature type="compositionally biased region" description="Low complexity" evidence="10">
    <location>
        <begin position="117"/>
        <end position="133"/>
    </location>
</feature>
<dbReference type="InterPro" id="IPR006260">
    <property type="entry name" value="TonB/TolA_C"/>
</dbReference>
<dbReference type="NCBIfam" id="TIGR01352">
    <property type="entry name" value="tonB_Cterm"/>
    <property type="match status" value="1"/>
</dbReference>
<evidence type="ECO:0000256" key="5">
    <source>
        <dbReference type="ARBA" id="ARBA00022519"/>
    </source>
</evidence>
<evidence type="ECO:0000256" key="10">
    <source>
        <dbReference type="SAM" id="MobiDB-lite"/>
    </source>
</evidence>
<comment type="subcellular location">
    <subcellularLocation>
        <location evidence="1">Cell inner membrane</location>
        <topology evidence="1">Single-pass membrane protein</topology>
        <orientation evidence="1">Periplasmic side</orientation>
    </subcellularLocation>
</comment>
<dbReference type="Gene3D" id="3.30.1150.10">
    <property type="match status" value="1"/>
</dbReference>
<feature type="domain" description="TonB C-terminal" evidence="11">
    <location>
        <begin position="142"/>
        <end position="233"/>
    </location>
</feature>
<evidence type="ECO:0000256" key="3">
    <source>
        <dbReference type="ARBA" id="ARBA00022448"/>
    </source>
</evidence>
<dbReference type="SUPFAM" id="SSF74653">
    <property type="entry name" value="TolA/TonB C-terminal domain"/>
    <property type="match status" value="1"/>
</dbReference>
<accession>A0A8B6XAJ1</accession>
<dbReference type="RefSeq" id="WP_051378952.1">
    <property type="nucleotide sequence ID" value="NZ_KI519499.1"/>
</dbReference>
<dbReference type="InterPro" id="IPR051045">
    <property type="entry name" value="TonB-dependent_transducer"/>
</dbReference>
<feature type="compositionally biased region" description="Pro residues" evidence="10">
    <location>
        <begin position="58"/>
        <end position="68"/>
    </location>
</feature>
<reference evidence="13" key="1">
    <citation type="submission" date="2025-08" db="UniProtKB">
        <authorList>
            <consortium name="RefSeq"/>
        </authorList>
    </citation>
    <scope>IDENTIFICATION</scope>
</reference>
<evidence type="ECO:0000259" key="11">
    <source>
        <dbReference type="PROSITE" id="PS52015"/>
    </source>
</evidence>
<protein>
    <submittedName>
        <fullName evidence="13">Energy transducer TonB</fullName>
    </submittedName>
</protein>
<keyword evidence="4" id="KW-1003">Cell membrane</keyword>
<name>A0A8B6XAJ1_9BURK</name>
<dbReference type="PROSITE" id="PS52015">
    <property type="entry name" value="TONB_CTD"/>
    <property type="match status" value="1"/>
</dbReference>
<evidence type="ECO:0000256" key="9">
    <source>
        <dbReference type="ARBA" id="ARBA00023136"/>
    </source>
</evidence>
<dbReference type="GO" id="GO:0098797">
    <property type="term" value="C:plasma membrane protein complex"/>
    <property type="evidence" value="ECO:0007669"/>
    <property type="project" value="TreeGrafter"/>
</dbReference>
<dbReference type="GO" id="GO:0055085">
    <property type="term" value="P:transmembrane transport"/>
    <property type="evidence" value="ECO:0007669"/>
    <property type="project" value="InterPro"/>
</dbReference>
<dbReference type="AlphaFoldDB" id="A0A8B6XAJ1"/>
<dbReference type="GO" id="GO:0031992">
    <property type="term" value="F:energy transducer activity"/>
    <property type="evidence" value="ECO:0007669"/>
    <property type="project" value="TreeGrafter"/>
</dbReference>
<feature type="compositionally biased region" description="Pro residues" evidence="10">
    <location>
        <begin position="78"/>
        <end position="101"/>
    </location>
</feature>
<keyword evidence="6" id="KW-0812">Transmembrane</keyword>
<evidence type="ECO:0000256" key="7">
    <source>
        <dbReference type="ARBA" id="ARBA00022927"/>
    </source>
</evidence>
<dbReference type="PANTHER" id="PTHR33446">
    <property type="entry name" value="PROTEIN TONB-RELATED"/>
    <property type="match status" value="1"/>
</dbReference>
<organism evidence="12 13">
    <name type="scientific">Derxia gummosa DSM 723</name>
    <dbReference type="NCBI Taxonomy" id="1121388"/>
    <lineage>
        <taxon>Bacteria</taxon>
        <taxon>Pseudomonadati</taxon>
        <taxon>Pseudomonadota</taxon>
        <taxon>Betaproteobacteria</taxon>
        <taxon>Burkholderiales</taxon>
        <taxon>Alcaligenaceae</taxon>
        <taxon>Derxia</taxon>
    </lineage>
</organism>
<keyword evidence="8" id="KW-1133">Transmembrane helix</keyword>
<keyword evidence="9" id="KW-0472">Membrane</keyword>
<dbReference type="Pfam" id="PF03544">
    <property type="entry name" value="TonB_C"/>
    <property type="match status" value="1"/>
</dbReference>
<sequence>MNPAQSSLRPAPLAAVLALHAAVLWSVGHPSAQPRVEPETPALFATLIAPQPMVAAPAPQPAPAPPPRPVEKTRPEPPRPMPPLPVSPAPSPIAAPIPAPAPSAAHGDPAPSPAPAPVSTSAPSQGAPAQVAAAPVSAAPRTVNSGIAYLRPPAPDYPAISKRRGESGVVEVRVQVDANGVPQRAEIAKSSGFDRLDNAALNAVMKALFKPHVIDSVAVPIWTHVPIAFDLTN</sequence>
<dbReference type="PANTHER" id="PTHR33446:SF2">
    <property type="entry name" value="PROTEIN TONB"/>
    <property type="match status" value="1"/>
</dbReference>
<evidence type="ECO:0000256" key="4">
    <source>
        <dbReference type="ARBA" id="ARBA00022475"/>
    </source>
</evidence>
<dbReference type="Proteomes" id="UP000675920">
    <property type="component" value="Unplaced"/>
</dbReference>
<dbReference type="OrthoDB" id="9792439at2"/>
<proteinExistence type="inferred from homology"/>
<keyword evidence="7" id="KW-0653">Protein transport</keyword>
<evidence type="ECO:0000256" key="1">
    <source>
        <dbReference type="ARBA" id="ARBA00004383"/>
    </source>
</evidence>
<evidence type="ECO:0000256" key="6">
    <source>
        <dbReference type="ARBA" id="ARBA00022692"/>
    </source>
</evidence>
<evidence type="ECO:0000313" key="12">
    <source>
        <dbReference type="Proteomes" id="UP000675920"/>
    </source>
</evidence>
<keyword evidence="5" id="KW-0997">Cell inner membrane</keyword>
<dbReference type="InterPro" id="IPR037682">
    <property type="entry name" value="TonB_C"/>
</dbReference>